<protein>
    <submittedName>
        <fullName evidence="1">Uncharacterized protein</fullName>
    </submittedName>
</protein>
<organism evidence="1 2">
    <name type="scientific">Daphnia galeata</name>
    <dbReference type="NCBI Taxonomy" id="27404"/>
    <lineage>
        <taxon>Eukaryota</taxon>
        <taxon>Metazoa</taxon>
        <taxon>Ecdysozoa</taxon>
        <taxon>Arthropoda</taxon>
        <taxon>Crustacea</taxon>
        <taxon>Branchiopoda</taxon>
        <taxon>Diplostraca</taxon>
        <taxon>Cladocera</taxon>
        <taxon>Anomopoda</taxon>
        <taxon>Daphniidae</taxon>
        <taxon>Daphnia</taxon>
    </lineage>
</organism>
<proteinExistence type="predicted"/>
<reference evidence="1" key="1">
    <citation type="submission" date="2021-11" db="EMBL/GenBank/DDBJ databases">
        <authorList>
            <person name="Schell T."/>
        </authorList>
    </citation>
    <scope>NUCLEOTIDE SEQUENCE</scope>
    <source>
        <strain evidence="1">M5</strain>
    </source>
</reference>
<dbReference type="Proteomes" id="UP000789390">
    <property type="component" value="Unassembled WGS sequence"/>
</dbReference>
<sequence length="276" mass="31426">MVLCRVSYLMTASAKCLVDKILLVLETADGFEIGDEIYFSVYVSKTDEPSFLVKQNCDITEPHPTPSVENATSAAGSTKKGLFDDLRKMIEMSGRTGIDALLEKLDNQSELDEKDIKKMNTVFGSNHFLNYGRELNPDPEICDKLAQAIESQFPMTTTPVGNGWESWFNIETGKGRLVNYASRKRRRTGTKRQYIKKIALPTSELIMEDVTEANRFMQQCQLVNTNKEQMINSFNINLTPVEATFSKVERFTNLWFCYYLPPWVEEKKDPALNGKN</sequence>
<evidence type="ECO:0000313" key="1">
    <source>
        <dbReference type="EMBL" id="CAH0105809.1"/>
    </source>
</evidence>
<dbReference type="AlphaFoldDB" id="A0A8J2RVU4"/>
<keyword evidence="2" id="KW-1185">Reference proteome</keyword>
<evidence type="ECO:0000313" key="2">
    <source>
        <dbReference type="Proteomes" id="UP000789390"/>
    </source>
</evidence>
<comment type="caution">
    <text evidence="1">The sequence shown here is derived from an EMBL/GenBank/DDBJ whole genome shotgun (WGS) entry which is preliminary data.</text>
</comment>
<dbReference type="EMBL" id="CAKKLH010000201">
    <property type="protein sequence ID" value="CAH0105809.1"/>
    <property type="molecule type" value="Genomic_DNA"/>
</dbReference>
<name>A0A8J2RVU4_9CRUS</name>
<dbReference type="OrthoDB" id="10066002at2759"/>
<gene>
    <name evidence="1" type="ORF">DGAL_LOCUS8880</name>
</gene>
<accession>A0A8J2RVU4</accession>